<organism evidence="2 3">
    <name type="scientific">Neonectria ditissima</name>
    <dbReference type="NCBI Taxonomy" id="78410"/>
    <lineage>
        <taxon>Eukaryota</taxon>
        <taxon>Fungi</taxon>
        <taxon>Dikarya</taxon>
        <taxon>Ascomycota</taxon>
        <taxon>Pezizomycotina</taxon>
        <taxon>Sordariomycetes</taxon>
        <taxon>Hypocreomycetidae</taxon>
        <taxon>Hypocreales</taxon>
        <taxon>Nectriaceae</taxon>
        <taxon>Neonectria</taxon>
    </lineage>
</organism>
<dbReference type="STRING" id="78410.A0A0P7AI63"/>
<dbReference type="OrthoDB" id="5331891at2759"/>
<sequence length="590" mass="66345">MAEIALGIAGVVPLIGLAVKSYRQVHSKLKIFVHYSKTLKHMRKRLNLNRSMFELECHYLLRFAFNDKTIEKMKIDGSRAEWNDAKFEGKVRLGLGVNYEDYMGLVEDVSEVVEELSQAIDRCAADTHEGERLKDTLRRLKKRGKLAIAETEWEKTSKKLRDLIQDLTALREKLQGLKNPTPAEQGSAMVEDKAARVLFDIRVIRCASSALYHGLRESWDCSERSHSRHAVNLFMESLSSPCLRPVQLHLSIIGKSMSSAGSLKPSRLKVESQYQGRAEDSHLTPSESPEDGTEEAQPPRKRVKYGAETVPPQMLTAAGDMPLTPVRSLSPGSSSFDEREFKSFCLGLVRPLGHSDDDFLGYMDTKSDEMWRHRFYTSVQPDSLPLRSVRALSLRELFARSPGTQFSVLERLELALGVVEAAFTYHCTPWLKRCWRIDDFSLLSSSDQSTSTCLKTLHLGAEFTQAKTCGQEMEDVQNCSNLNLLGATEDELLYHGVGDVTLHSLGVSLLSIDCWTKFEPDDLLAVRKAARRSVFGPRYRDVVNKCLGYLGQDEDEFRSNAASGQERVFLGAMKSLQEMITSLSITDEDS</sequence>
<reference evidence="2 3" key="1">
    <citation type="submission" date="2015-09" db="EMBL/GenBank/DDBJ databases">
        <title>Draft genome of a European isolate of the apple canker pathogen Neonectria ditissima.</title>
        <authorList>
            <person name="Gomez-Cortecero A."/>
            <person name="Harrison R.J."/>
            <person name="Armitage A.D."/>
        </authorList>
    </citation>
    <scope>NUCLEOTIDE SEQUENCE [LARGE SCALE GENOMIC DNA]</scope>
    <source>
        <strain evidence="2 3">R09/05</strain>
    </source>
</reference>
<evidence type="ECO:0000256" key="1">
    <source>
        <dbReference type="SAM" id="MobiDB-lite"/>
    </source>
</evidence>
<feature type="region of interest" description="Disordered" evidence="1">
    <location>
        <begin position="258"/>
        <end position="302"/>
    </location>
</feature>
<evidence type="ECO:0000313" key="3">
    <source>
        <dbReference type="Proteomes" id="UP000050424"/>
    </source>
</evidence>
<keyword evidence="3" id="KW-1185">Reference proteome</keyword>
<proteinExistence type="predicted"/>
<name>A0A0P7AI63_9HYPO</name>
<accession>A0A0P7AI63</accession>
<evidence type="ECO:0000313" key="2">
    <source>
        <dbReference type="EMBL" id="KPM37166.1"/>
    </source>
</evidence>
<dbReference type="AlphaFoldDB" id="A0A0P7AI63"/>
<gene>
    <name evidence="2" type="ORF">AK830_g9383</name>
</gene>
<dbReference type="PANTHER" id="PTHR35186">
    <property type="entry name" value="ANK_REP_REGION DOMAIN-CONTAINING PROTEIN"/>
    <property type="match status" value="1"/>
</dbReference>
<protein>
    <submittedName>
        <fullName evidence="2">Uncharacterized protein</fullName>
    </submittedName>
</protein>
<dbReference type="Proteomes" id="UP000050424">
    <property type="component" value="Unassembled WGS sequence"/>
</dbReference>
<dbReference type="PANTHER" id="PTHR35186:SF4">
    <property type="entry name" value="PRION-INHIBITION AND PROPAGATION HELO DOMAIN-CONTAINING PROTEIN"/>
    <property type="match status" value="1"/>
</dbReference>
<comment type="caution">
    <text evidence="2">The sequence shown here is derived from an EMBL/GenBank/DDBJ whole genome shotgun (WGS) entry which is preliminary data.</text>
</comment>
<dbReference type="EMBL" id="LKCW01000174">
    <property type="protein sequence ID" value="KPM37166.1"/>
    <property type="molecule type" value="Genomic_DNA"/>
</dbReference>